<dbReference type="AlphaFoldDB" id="A0A182ME04"/>
<feature type="transmembrane region" description="Helical" evidence="7">
    <location>
        <begin position="35"/>
        <end position="56"/>
    </location>
</feature>
<reference evidence="9" key="1">
    <citation type="submission" date="2013-09" db="EMBL/GenBank/DDBJ databases">
        <title>The Genome Sequence of Anopheles culicifacies species A.</title>
        <authorList>
            <consortium name="The Broad Institute Genomics Platform"/>
            <person name="Neafsey D.E."/>
            <person name="Besansky N."/>
            <person name="Howell P."/>
            <person name="Walton C."/>
            <person name="Young S.K."/>
            <person name="Zeng Q."/>
            <person name="Gargeya S."/>
            <person name="Fitzgerald M."/>
            <person name="Haas B."/>
            <person name="Abouelleil A."/>
            <person name="Allen A.W."/>
            <person name="Alvarado L."/>
            <person name="Arachchi H.M."/>
            <person name="Berlin A.M."/>
            <person name="Chapman S.B."/>
            <person name="Gainer-Dewar J."/>
            <person name="Goldberg J."/>
            <person name="Griggs A."/>
            <person name="Gujja S."/>
            <person name="Hansen M."/>
            <person name="Howarth C."/>
            <person name="Imamovic A."/>
            <person name="Ireland A."/>
            <person name="Larimer J."/>
            <person name="McCowan C."/>
            <person name="Murphy C."/>
            <person name="Pearson M."/>
            <person name="Poon T.W."/>
            <person name="Priest M."/>
            <person name="Roberts A."/>
            <person name="Saif S."/>
            <person name="Shea T."/>
            <person name="Sisk P."/>
            <person name="Sykes S."/>
            <person name="Wortman J."/>
            <person name="Nusbaum C."/>
            <person name="Birren B."/>
        </authorList>
    </citation>
    <scope>NUCLEOTIDE SEQUENCE [LARGE SCALE GENOMIC DNA]</scope>
    <source>
        <strain evidence="9">A-37</strain>
    </source>
</reference>
<feature type="disulfide bond" evidence="6">
    <location>
        <begin position="166"/>
        <end position="183"/>
    </location>
</feature>
<dbReference type="Gene3D" id="1.10.1450.10">
    <property type="entry name" value="Tetraspanin"/>
    <property type="match status" value="1"/>
</dbReference>
<evidence type="ECO:0000256" key="6">
    <source>
        <dbReference type="PIRSR" id="PIRSR002419-1"/>
    </source>
</evidence>
<evidence type="ECO:0000256" key="2">
    <source>
        <dbReference type="ARBA" id="ARBA00006840"/>
    </source>
</evidence>
<keyword evidence="9" id="KW-1185">Reference proteome</keyword>
<proteinExistence type="inferred from homology"/>
<evidence type="ECO:0000256" key="7">
    <source>
        <dbReference type="RuleBase" id="RU361218"/>
    </source>
</evidence>
<dbReference type="PANTHER" id="PTHR19282:SF521">
    <property type="entry name" value="IP01817P-RELATED"/>
    <property type="match status" value="1"/>
</dbReference>
<organism evidence="8 9">
    <name type="scientific">Anopheles culicifacies</name>
    <dbReference type="NCBI Taxonomy" id="139723"/>
    <lineage>
        <taxon>Eukaryota</taxon>
        <taxon>Metazoa</taxon>
        <taxon>Ecdysozoa</taxon>
        <taxon>Arthropoda</taxon>
        <taxon>Hexapoda</taxon>
        <taxon>Insecta</taxon>
        <taxon>Pterygota</taxon>
        <taxon>Neoptera</taxon>
        <taxon>Endopterygota</taxon>
        <taxon>Diptera</taxon>
        <taxon>Nematocera</taxon>
        <taxon>Culicoidea</taxon>
        <taxon>Culicidae</taxon>
        <taxon>Anophelinae</taxon>
        <taxon>Anopheles</taxon>
        <taxon>culicifacies species complex</taxon>
    </lineage>
</organism>
<protein>
    <recommendedName>
        <fullName evidence="7">Tetraspanin</fullName>
    </recommendedName>
</protein>
<evidence type="ECO:0000256" key="1">
    <source>
        <dbReference type="ARBA" id="ARBA00004141"/>
    </source>
</evidence>
<evidence type="ECO:0000256" key="3">
    <source>
        <dbReference type="ARBA" id="ARBA00022692"/>
    </source>
</evidence>
<dbReference type="PANTHER" id="PTHR19282">
    <property type="entry name" value="TETRASPANIN"/>
    <property type="match status" value="1"/>
</dbReference>
<keyword evidence="3 7" id="KW-0812">Transmembrane</keyword>
<dbReference type="InterPro" id="IPR008952">
    <property type="entry name" value="Tetraspanin_EC2_sf"/>
</dbReference>
<dbReference type="GO" id="GO:0005886">
    <property type="term" value="C:plasma membrane"/>
    <property type="evidence" value="ECO:0007669"/>
    <property type="project" value="TreeGrafter"/>
</dbReference>
<accession>A0A182ME04</accession>
<feature type="transmembrane region" description="Helical" evidence="7">
    <location>
        <begin position="76"/>
        <end position="97"/>
    </location>
</feature>
<dbReference type="VEuPathDB" id="VectorBase:ACUA015945"/>
<evidence type="ECO:0000256" key="4">
    <source>
        <dbReference type="ARBA" id="ARBA00022989"/>
    </source>
</evidence>
<dbReference type="Proteomes" id="UP000075883">
    <property type="component" value="Unassembled WGS sequence"/>
</dbReference>
<reference evidence="8" key="2">
    <citation type="submission" date="2020-05" db="UniProtKB">
        <authorList>
            <consortium name="EnsemblMetazoa"/>
        </authorList>
    </citation>
    <scope>IDENTIFICATION</scope>
    <source>
        <strain evidence="8">A-37</strain>
    </source>
</reference>
<feature type="disulfide bond" evidence="6">
    <location>
        <begin position="165"/>
        <end position="199"/>
    </location>
</feature>
<comment type="subcellular location">
    <subcellularLocation>
        <location evidence="1 7">Membrane</location>
        <topology evidence="1 7">Multi-pass membrane protein</topology>
    </subcellularLocation>
</comment>
<keyword evidence="5 7" id="KW-0472">Membrane</keyword>
<sequence length="248" mass="27122">MATEFFLVLVNSAGIARRHQMMLLALRCDTVFDEFHYISGIWLCGIALIVIGAVSLVKLEELRDISDEYNIVVPSILLIVFGSIVFVISFFGCCGAIRESYCMTSTYSFFLILLVVAQIVIAVLVFVYVGDVTQAIKKGYEAIFQNRDTPVNADLIDSIQRNLECCGKTSFMDYGLNFPQSCCSTSGNAPLCVPFARGCLGRISEFLDSAGNIVAWVSLGVAAIELVGLISACCLANAIRNQQRRSGY</sequence>
<dbReference type="Pfam" id="PF00335">
    <property type="entry name" value="Tetraspanin"/>
    <property type="match status" value="1"/>
</dbReference>
<evidence type="ECO:0000256" key="5">
    <source>
        <dbReference type="ARBA" id="ARBA00023136"/>
    </source>
</evidence>
<keyword evidence="6" id="KW-1015">Disulfide bond</keyword>
<dbReference type="PIRSF" id="PIRSF002419">
    <property type="entry name" value="Tetraspanin"/>
    <property type="match status" value="1"/>
</dbReference>
<dbReference type="InterPro" id="IPR000301">
    <property type="entry name" value="Tetraspanin_animals"/>
</dbReference>
<evidence type="ECO:0000313" key="8">
    <source>
        <dbReference type="EnsemblMetazoa" id="ACUA015945-PA"/>
    </source>
</evidence>
<dbReference type="EMBL" id="AXCM01015250">
    <property type="status" value="NOT_ANNOTATED_CDS"/>
    <property type="molecule type" value="Genomic_DNA"/>
</dbReference>
<evidence type="ECO:0000313" key="9">
    <source>
        <dbReference type="Proteomes" id="UP000075883"/>
    </source>
</evidence>
<feature type="transmembrane region" description="Helical" evidence="7">
    <location>
        <begin position="213"/>
        <end position="239"/>
    </location>
</feature>
<dbReference type="InterPro" id="IPR018499">
    <property type="entry name" value="Tetraspanin/Peripherin"/>
</dbReference>
<dbReference type="PRINTS" id="PR00259">
    <property type="entry name" value="TMFOUR"/>
</dbReference>
<dbReference type="EnsemblMetazoa" id="ACUA015945-RA">
    <property type="protein sequence ID" value="ACUA015945-PA"/>
    <property type="gene ID" value="ACUA015945"/>
</dbReference>
<keyword evidence="4 7" id="KW-1133">Transmembrane helix</keyword>
<comment type="similarity">
    <text evidence="2 7">Belongs to the tetraspanin (TM4SF) family.</text>
</comment>
<feature type="transmembrane region" description="Helical" evidence="7">
    <location>
        <begin position="109"/>
        <end position="129"/>
    </location>
</feature>
<name>A0A182ME04_9DIPT</name>
<dbReference type="CDD" id="cd03127">
    <property type="entry name" value="tetraspanin_LEL"/>
    <property type="match status" value="1"/>
</dbReference>
<dbReference type="SUPFAM" id="SSF48652">
    <property type="entry name" value="Tetraspanin"/>
    <property type="match status" value="1"/>
</dbReference>
<dbReference type="STRING" id="139723.A0A182ME04"/>